<evidence type="ECO:0000256" key="1">
    <source>
        <dbReference type="ARBA" id="ARBA00038292"/>
    </source>
</evidence>
<dbReference type="AlphaFoldDB" id="D6GUP7"/>
<dbReference type="InterPro" id="IPR050712">
    <property type="entry name" value="NAD(P)H-dep_reductase"/>
</dbReference>
<dbReference type="GO" id="GO:0005829">
    <property type="term" value="C:cytosol"/>
    <property type="evidence" value="ECO:0007669"/>
    <property type="project" value="TreeGrafter"/>
</dbReference>
<dbReference type="InterPro" id="IPR029039">
    <property type="entry name" value="Flavoprotein-like_sf"/>
</dbReference>
<protein>
    <submittedName>
        <fullName evidence="3">NADPH-dependent FMN reductase</fullName>
    </submittedName>
</protein>
<evidence type="ECO:0000313" key="3">
    <source>
        <dbReference type="EMBL" id="EFD93037.1"/>
    </source>
</evidence>
<dbReference type="InterPro" id="IPR005025">
    <property type="entry name" value="FMN_Rdtase-like_dom"/>
</dbReference>
<dbReference type="SUPFAM" id="SSF52218">
    <property type="entry name" value="Flavoproteins"/>
    <property type="match status" value="1"/>
</dbReference>
<dbReference type="GO" id="GO:0016491">
    <property type="term" value="F:oxidoreductase activity"/>
    <property type="evidence" value="ECO:0007669"/>
    <property type="project" value="InterPro"/>
</dbReference>
<feature type="domain" description="NADPH-dependent FMN reductase-like" evidence="2">
    <location>
        <begin position="6"/>
        <end position="151"/>
    </location>
</feature>
<gene>
    <name evidence="3" type="ORF">BJBARM5_0193</name>
</gene>
<sequence>MEKIVIAAFAGSLRKDSFNFAIINTAKKYAPENIDIHLLDLNGIPLYNEDDEKNMPESVRNFKKEIKEADAVLIATPEYNRSIPGVLKNAIDWASRPYGDNSFDDKAVATIGASGGAIIGTAVAQYHLRQIFSFLNAHPLERPQVFIGGANDKVENGFFVDDDTVTLIKTLVEKLAEWSIRLNKKT</sequence>
<dbReference type="PANTHER" id="PTHR30543:SF21">
    <property type="entry name" value="NAD(P)H-DEPENDENT FMN REDUCTASE LOT6"/>
    <property type="match status" value="1"/>
</dbReference>
<dbReference type="Proteomes" id="UP000009376">
    <property type="component" value="Unassembled WGS sequence"/>
</dbReference>
<dbReference type="GO" id="GO:0010181">
    <property type="term" value="F:FMN binding"/>
    <property type="evidence" value="ECO:0007669"/>
    <property type="project" value="TreeGrafter"/>
</dbReference>
<dbReference type="PANTHER" id="PTHR30543">
    <property type="entry name" value="CHROMATE REDUCTASE"/>
    <property type="match status" value="1"/>
</dbReference>
<name>D6GUP7_PARA5</name>
<organism evidence="3 4">
    <name type="scientific">Candidatus Parvarchaeum acidophilus ARMAN-5</name>
    <dbReference type="NCBI Taxonomy" id="662762"/>
    <lineage>
        <taxon>Archaea</taxon>
        <taxon>Candidatus Parvarchaeota</taxon>
        <taxon>Candidatus Parvarchaeum</taxon>
    </lineage>
</organism>
<evidence type="ECO:0000259" key="2">
    <source>
        <dbReference type="Pfam" id="PF03358"/>
    </source>
</evidence>
<dbReference type="Gene3D" id="3.40.50.360">
    <property type="match status" value="1"/>
</dbReference>
<proteinExistence type="inferred from homology"/>
<reference evidence="3 4" key="1">
    <citation type="journal article" date="2010" name="Proc. Natl. Acad. Sci. U.S.A.">
        <title>Enigmatic, ultrasmall, uncultivated Archaea.</title>
        <authorList>
            <person name="Baker B.J."/>
            <person name="Comolli L.R."/>
            <person name="Dick G.J."/>
            <person name="Hauser L.J."/>
            <person name="Hyatt D."/>
            <person name="Dill B.D."/>
            <person name="Land M.L."/>
            <person name="Verberkmoes N.C."/>
            <person name="Hettich R.L."/>
            <person name="Banfield J.F."/>
        </authorList>
    </citation>
    <scope>NUCLEOTIDE SEQUENCE [LARGE SCALE GENOMIC DNA]</scope>
</reference>
<evidence type="ECO:0000313" key="4">
    <source>
        <dbReference type="Proteomes" id="UP000009376"/>
    </source>
</evidence>
<accession>D6GUP7</accession>
<comment type="similarity">
    <text evidence="1">Belongs to the SsuE family. Isf subfamily.</text>
</comment>
<dbReference type="EMBL" id="GG745547">
    <property type="protein sequence ID" value="EFD93037.1"/>
    <property type="molecule type" value="Genomic_DNA"/>
</dbReference>
<dbReference type="Pfam" id="PF03358">
    <property type="entry name" value="FMN_red"/>
    <property type="match status" value="1"/>
</dbReference>